<dbReference type="PROSITE" id="PS51257">
    <property type="entry name" value="PROKAR_LIPOPROTEIN"/>
    <property type="match status" value="1"/>
</dbReference>
<feature type="signal peptide" evidence="1">
    <location>
        <begin position="1"/>
        <end position="17"/>
    </location>
</feature>
<evidence type="ECO:0008006" key="4">
    <source>
        <dbReference type="Google" id="ProtNLM"/>
    </source>
</evidence>
<dbReference type="Proteomes" id="UP001596152">
    <property type="component" value="Unassembled WGS sequence"/>
</dbReference>
<organism evidence="2 3">
    <name type="scientific">Brevundimonas staleyi</name>
    <dbReference type="NCBI Taxonomy" id="74326"/>
    <lineage>
        <taxon>Bacteria</taxon>
        <taxon>Pseudomonadati</taxon>
        <taxon>Pseudomonadota</taxon>
        <taxon>Alphaproteobacteria</taxon>
        <taxon>Caulobacterales</taxon>
        <taxon>Caulobacteraceae</taxon>
        <taxon>Brevundimonas</taxon>
    </lineage>
</organism>
<keyword evidence="1" id="KW-0732">Signal</keyword>
<accession>A0ABW0FXJ1</accession>
<comment type="caution">
    <text evidence="2">The sequence shown here is derived from an EMBL/GenBank/DDBJ whole genome shotgun (WGS) entry which is preliminary data.</text>
</comment>
<reference evidence="3" key="1">
    <citation type="journal article" date="2019" name="Int. J. Syst. Evol. Microbiol.">
        <title>The Global Catalogue of Microorganisms (GCM) 10K type strain sequencing project: providing services to taxonomists for standard genome sequencing and annotation.</title>
        <authorList>
            <consortium name="The Broad Institute Genomics Platform"/>
            <consortium name="The Broad Institute Genome Sequencing Center for Infectious Disease"/>
            <person name="Wu L."/>
            <person name="Ma J."/>
        </authorList>
    </citation>
    <scope>NUCLEOTIDE SEQUENCE [LARGE SCALE GENOMIC DNA]</scope>
    <source>
        <strain evidence="3">JCM 12125</strain>
    </source>
</reference>
<keyword evidence="3" id="KW-1185">Reference proteome</keyword>
<protein>
    <recommendedName>
        <fullName evidence="4">Lipoprotein</fullName>
    </recommendedName>
</protein>
<sequence length="125" mass="12427">MRALLALAAAVVLAACAPTPPPGPTEDLSVTPGQTPTAAQTAACSAQGGSYSRGGLGGFWNCVILYADADKPCSDASDCRGACLAPPNQTPVRGQAPGRCAASNSQFGCYSRVEKGVVGPGLCVD</sequence>
<dbReference type="EMBL" id="JBHSLF010000055">
    <property type="protein sequence ID" value="MFC5345981.1"/>
    <property type="molecule type" value="Genomic_DNA"/>
</dbReference>
<evidence type="ECO:0000313" key="3">
    <source>
        <dbReference type="Proteomes" id="UP001596152"/>
    </source>
</evidence>
<dbReference type="RefSeq" id="WP_374038447.1">
    <property type="nucleotide sequence ID" value="NZ_CP169082.1"/>
</dbReference>
<gene>
    <name evidence="2" type="ORF">ACFPIE_18860</name>
</gene>
<proteinExistence type="predicted"/>
<evidence type="ECO:0000256" key="1">
    <source>
        <dbReference type="SAM" id="SignalP"/>
    </source>
</evidence>
<feature type="chain" id="PRO_5045338273" description="Lipoprotein" evidence="1">
    <location>
        <begin position="18"/>
        <end position="125"/>
    </location>
</feature>
<evidence type="ECO:0000313" key="2">
    <source>
        <dbReference type="EMBL" id="MFC5345981.1"/>
    </source>
</evidence>
<name>A0ABW0FXJ1_9CAUL</name>